<dbReference type="EMBL" id="JBHTKB010000003">
    <property type="protein sequence ID" value="MFD0914479.1"/>
    <property type="molecule type" value="Genomic_DNA"/>
</dbReference>
<dbReference type="SUPFAM" id="SSF48695">
    <property type="entry name" value="Multiheme cytochromes"/>
    <property type="match status" value="1"/>
</dbReference>
<keyword evidence="2" id="KW-1185">Reference proteome</keyword>
<sequence length="190" mass="20700">MYRPKNNNLWSGLLVVYSALYAAAVIGAEPAQLFEPIRSVLQHPRCQNCHIPGDQPLQYDQGKPHAMLVQRGIAGKGMPAMECSSCHQEKNSPPVMGMHAPPGAPHWQLPPPENKMVFIGLSPKDLCMVLKDPARNGGRDGQKLISHFADDKLVAWGWNPGGNRTLPPLTKAQTVTAVKQWVDAGMPCPA</sequence>
<proteinExistence type="predicted"/>
<accession>A0ABW3F9D8</accession>
<reference evidence="2" key="1">
    <citation type="journal article" date="2019" name="Int. J. Syst. Evol. Microbiol.">
        <title>The Global Catalogue of Microorganisms (GCM) 10K type strain sequencing project: providing services to taxonomists for standard genome sequencing and annotation.</title>
        <authorList>
            <consortium name="The Broad Institute Genomics Platform"/>
            <consortium name="The Broad Institute Genome Sequencing Center for Infectious Disease"/>
            <person name="Wu L."/>
            <person name="Ma J."/>
        </authorList>
    </citation>
    <scope>NUCLEOTIDE SEQUENCE [LARGE SCALE GENOMIC DNA]</scope>
    <source>
        <strain evidence="2">CCUG 58412</strain>
    </source>
</reference>
<evidence type="ECO:0000313" key="1">
    <source>
        <dbReference type="EMBL" id="MFD0914479.1"/>
    </source>
</evidence>
<gene>
    <name evidence="1" type="ORF">ACFQ1Z_13035</name>
</gene>
<evidence type="ECO:0000313" key="2">
    <source>
        <dbReference type="Proteomes" id="UP001597128"/>
    </source>
</evidence>
<comment type="caution">
    <text evidence="1">The sequence shown here is derived from an EMBL/GenBank/DDBJ whole genome shotgun (WGS) entry which is preliminary data.</text>
</comment>
<organism evidence="1 2">
    <name type="scientific">Methylophilus luteus</name>
    <dbReference type="NCBI Taxonomy" id="640108"/>
    <lineage>
        <taxon>Bacteria</taxon>
        <taxon>Pseudomonadati</taxon>
        <taxon>Pseudomonadota</taxon>
        <taxon>Betaproteobacteria</taxon>
        <taxon>Nitrosomonadales</taxon>
        <taxon>Methylophilaceae</taxon>
        <taxon>Methylophilus</taxon>
    </lineage>
</organism>
<protein>
    <recommendedName>
        <fullName evidence="3">Isoquinoline 1-oxidoreductase subunit</fullName>
    </recommendedName>
</protein>
<dbReference type="RefSeq" id="WP_379058330.1">
    <property type="nucleotide sequence ID" value="NZ_JBHTKB010000003.1"/>
</dbReference>
<dbReference type="InterPro" id="IPR036280">
    <property type="entry name" value="Multihaem_cyt_sf"/>
</dbReference>
<evidence type="ECO:0008006" key="3">
    <source>
        <dbReference type="Google" id="ProtNLM"/>
    </source>
</evidence>
<dbReference type="Proteomes" id="UP001597128">
    <property type="component" value="Unassembled WGS sequence"/>
</dbReference>
<name>A0ABW3F9D8_9PROT</name>